<sequence>MSEIRALVFGSTGTGKTSLCNAVSGIDYPAESNARGVTFQSNTYPSFSYEEKEIIITDTIGLDESSSGTVLPHEAIQQIVKLLKASKHGYSLLIHVMKAPRITQSHVKNYDFFVDKLTGKKIPVILVVTGCENEDPMNSWVDKNGGEFIKDNMEYTQIHATCFAKGGRLESAYKELRDESKDLILKSILKNSLSTPYLLYENRGDAEKLIIKLWNSVCGFFGLDKHRAELGDGIYDILLRIGVGQNIAESLAKVDIFDIAKGIIMKKILTPA</sequence>
<dbReference type="EMBL" id="CP124756">
    <property type="protein sequence ID" value="WGZ95065.1"/>
    <property type="molecule type" value="Genomic_DNA"/>
</dbReference>
<reference evidence="2" key="1">
    <citation type="journal article" date="2023" name="Int. J. Mol. Sci.">
        <title>Metagenomics Revealed a New Genus 'Candidatus Thiocaldithrix dubininis' gen. nov., sp. nov. and a New Species 'Candidatus Thiothrix putei' sp. nov. in the Family Thiotrichaceae, Some Members of Which Have Traits of Both Na+- and H+-Motive Energetics.</title>
        <authorList>
            <person name="Ravin N.V."/>
            <person name="Muntyan M.S."/>
            <person name="Smolyakov D.D."/>
            <person name="Rudenko T.S."/>
            <person name="Beletsky A.V."/>
            <person name="Mardanov A.V."/>
            <person name="Grabovich M.Y."/>
        </authorList>
    </citation>
    <scope>NUCLEOTIDE SEQUENCE</scope>
    <source>
        <strain evidence="2">GKL-02</strain>
    </source>
</reference>
<feature type="domain" description="G" evidence="1">
    <location>
        <begin position="6"/>
        <end position="129"/>
    </location>
</feature>
<gene>
    <name evidence="2" type="ORF">QJT81_03495</name>
</gene>
<evidence type="ECO:0000259" key="1">
    <source>
        <dbReference type="Pfam" id="PF01926"/>
    </source>
</evidence>
<evidence type="ECO:0000313" key="2">
    <source>
        <dbReference type="EMBL" id="WGZ95065.1"/>
    </source>
</evidence>
<organism evidence="2">
    <name type="scientific">Candidatus Thiothrix putei</name>
    <dbReference type="NCBI Taxonomy" id="3080811"/>
    <lineage>
        <taxon>Bacteria</taxon>
        <taxon>Pseudomonadati</taxon>
        <taxon>Pseudomonadota</taxon>
        <taxon>Gammaproteobacteria</taxon>
        <taxon>Thiotrichales</taxon>
        <taxon>Thiotrichaceae</taxon>
        <taxon>Thiothrix</taxon>
    </lineage>
</organism>
<dbReference type="GO" id="GO:0005525">
    <property type="term" value="F:GTP binding"/>
    <property type="evidence" value="ECO:0007669"/>
    <property type="project" value="InterPro"/>
</dbReference>
<reference evidence="2" key="2">
    <citation type="submission" date="2023-04" db="EMBL/GenBank/DDBJ databases">
        <authorList>
            <person name="Beletskiy A.V."/>
            <person name="Mardanov A.V."/>
            <person name="Ravin N.V."/>
        </authorList>
    </citation>
    <scope>NUCLEOTIDE SEQUENCE</scope>
    <source>
        <strain evidence="2">GKL-02</strain>
    </source>
</reference>
<accession>A0AA95HF62</accession>
<dbReference type="CDD" id="cd00882">
    <property type="entry name" value="Ras_like_GTPase"/>
    <property type="match status" value="1"/>
</dbReference>
<dbReference type="Proteomes" id="UP001301326">
    <property type="component" value="Chromosome"/>
</dbReference>
<name>A0AA95HF62_9GAMM</name>
<proteinExistence type="predicted"/>
<dbReference type="Gene3D" id="3.40.50.300">
    <property type="entry name" value="P-loop containing nucleotide triphosphate hydrolases"/>
    <property type="match status" value="1"/>
</dbReference>
<dbReference type="KEGG" id="tput:QJT81_03495"/>
<dbReference type="SUPFAM" id="SSF52540">
    <property type="entry name" value="P-loop containing nucleoside triphosphate hydrolases"/>
    <property type="match status" value="1"/>
</dbReference>
<dbReference type="Pfam" id="PF01926">
    <property type="entry name" value="MMR_HSR1"/>
    <property type="match status" value="1"/>
</dbReference>
<dbReference type="InterPro" id="IPR006073">
    <property type="entry name" value="GTP-bd"/>
</dbReference>
<dbReference type="InterPro" id="IPR027417">
    <property type="entry name" value="P-loop_NTPase"/>
</dbReference>
<protein>
    <submittedName>
        <fullName evidence="2">GTPase domain-containing protein</fullName>
    </submittedName>
</protein>
<dbReference type="AlphaFoldDB" id="A0AA95HF62"/>